<dbReference type="GO" id="GO:0016104">
    <property type="term" value="P:triterpenoid biosynthetic process"/>
    <property type="evidence" value="ECO:0007669"/>
    <property type="project" value="InterPro"/>
</dbReference>
<comment type="similarity">
    <text evidence="2">Belongs to the terpene cyclase/mutase family.</text>
</comment>
<gene>
    <name evidence="7" type="ordered locus">Sthe_2007</name>
</gene>
<protein>
    <submittedName>
        <fullName evidence="7">Squalene-hopene cyclase</fullName>
    </submittedName>
</protein>
<dbReference type="FunCoup" id="D1C5C0">
    <property type="interactions" value="114"/>
</dbReference>
<dbReference type="GO" id="GO:0016866">
    <property type="term" value="F:intramolecular transferase activity"/>
    <property type="evidence" value="ECO:0007669"/>
    <property type="project" value="InterPro"/>
</dbReference>
<dbReference type="PANTHER" id="PTHR11764:SF20">
    <property type="entry name" value="LANOSTEROL SYNTHASE"/>
    <property type="match status" value="1"/>
</dbReference>
<dbReference type="HOGENOM" id="CLU_019345_0_0_0"/>
<dbReference type="Pfam" id="PF13243">
    <property type="entry name" value="SQHop_cyclase_C"/>
    <property type="match status" value="1"/>
</dbReference>
<evidence type="ECO:0000259" key="6">
    <source>
        <dbReference type="Pfam" id="PF13249"/>
    </source>
</evidence>
<feature type="domain" description="Squalene cyclase C-terminal" evidence="5">
    <location>
        <begin position="295"/>
        <end position="608"/>
    </location>
</feature>
<keyword evidence="8" id="KW-1185">Reference proteome</keyword>
<dbReference type="InterPro" id="IPR032697">
    <property type="entry name" value="SQ_cyclase_N"/>
</dbReference>
<dbReference type="SUPFAM" id="SSF48239">
    <property type="entry name" value="Terpenoid cyclases/Protein prenyltransferases"/>
    <property type="match status" value="2"/>
</dbReference>
<dbReference type="InterPro" id="IPR018333">
    <property type="entry name" value="Squalene_cyclase"/>
</dbReference>
<reference evidence="8" key="1">
    <citation type="submission" date="2009-11" db="EMBL/GenBank/DDBJ databases">
        <title>The complete chromosome 1 of Sphaerobacter thermophilus DSM 20745.</title>
        <authorList>
            <person name="Lucas S."/>
            <person name="Copeland A."/>
            <person name="Lapidus A."/>
            <person name="Glavina del Rio T."/>
            <person name="Dalin E."/>
            <person name="Tice H."/>
            <person name="Bruce D."/>
            <person name="Goodwin L."/>
            <person name="Pitluck S."/>
            <person name="Kyrpides N."/>
            <person name="Mavromatis K."/>
            <person name="Ivanova N."/>
            <person name="Mikhailova N."/>
            <person name="LaButti K.M."/>
            <person name="Clum A."/>
            <person name="Sun H.I."/>
            <person name="Brettin T."/>
            <person name="Detter J.C."/>
            <person name="Han C."/>
            <person name="Larimer F."/>
            <person name="Land M."/>
            <person name="Hauser L."/>
            <person name="Markowitz V."/>
            <person name="Cheng J.F."/>
            <person name="Hugenholtz P."/>
            <person name="Woyke T."/>
            <person name="Wu D."/>
            <person name="Steenblock K."/>
            <person name="Schneider S."/>
            <person name="Pukall R."/>
            <person name="Goeker M."/>
            <person name="Klenk H.P."/>
            <person name="Eisen J.A."/>
        </authorList>
    </citation>
    <scope>NUCLEOTIDE SEQUENCE [LARGE SCALE GENOMIC DNA]</scope>
    <source>
        <strain evidence="8">ATCC 49802 / DSM 20745 / S 6022</strain>
    </source>
</reference>
<dbReference type="GO" id="GO:0005811">
    <property type="term" value="C:lipid droplet"/>
    <property type="evidence" value="ECO:0007669"/>
    <property type="project" value="InterPro"/>
</dbReference>
<dbReference type="Gene3D" id="1.50.10.20">
    <property type="match status" value="2"/>
</dbReference>
<organism evidence="7 8">
    <name type="scientific">Sphaerobacter thermophilus (strain ATCC 49802 / DSM 20745 / KCCM 41009 / NCIMB 13125 / S 6022)</name>
    <dbReference type="NCBI Taxonomy" id="479434"/>
    <lineage>
        <taxon>Bacteria</taxon>
        <taxon>Pseudomonadati</taxon>
        <taxon>Thermomicrobiota</taxon>
        <taxon>Thermomicrobia</taxon>
        <taxon>Sphaerobacterales</taxon>
        <taxon>Sphaerobacterineae</taxon>
        <taxon>Sphaerobacteraceae</taxon>
        <taxon>Sphaerobacter</taxon>
    </lineage>
</organism>
<sequence length="617" mass="68496">MDPALSRAVDWLLEHQDPAGWWCGEFETNVTITAEHILLLRFLGLDPSPLRDAVTRYLLGQQREDGSWALYYEGPADLSTSIEAYAALKVLGLDPTSEPMRRALQVIHDLGGVAQARVFTRIWLAMFGQYPWDGVPSMPPELIWLPPSAPFNLYDFACWARATITPLLIILARRPVRPLGCDLGELVLPGSEHLLTRVPGSGPFWWGDKVLKRYDHLVRHPGRDRACQRIVEWIIARQEADGSWGGIQSAWVMSLIALHLEGLPLDHPVMRAGLAGFDRVALEDERGWRLQASTSPVWDTAWAVLALRRAGLPREHPRLALAVDWLLQEQIPGGGDWQVRTGTIPGGGWAFEFDNDHYPDIDDTAVVVLALLEAGHEDRVRNAVERAARWILAMRSTDGGWGAFDRDNAREVIHRLPIADFGTLIDPPSEDVTAHVLEMLARLSFPSTDPVVARGLEFLQQTQRPDGAWFGRWGVNYIYGTWCAVSALTAFADTDATARAMVPRAVAWLLDRQNADGGWGETCGSYEDPNLAGVGRSTPSQTAWAVLALQAAGLGQHPACRRGLDFLRERQVGGTWEEREHTGTGFPGDFFINYHLYRHVFPTMALAGAATGMDSPR</sequence>
<evidence type="ECO:0000313" key="7">
    <source>
        <dbReference type="EMBL" id="ACZ39437.1"/>
    </source>
</evidence>
<dbReference type="InterPro" id="IPR032696">
    <property type="entry name" value="SQ_cyclase_C"/>
</dbReference>
<dbReference type="STRING" id="479434.Sthe_2007"/>
<feature type="domain" description="Squalene cyclase N-terminal" evidence="6">
    <location>
        <begin position="6"/>
        <end position="285"/>
    </location>
</feature>
<dbReference type="RefSeq" id="WP_012872483.1">
    <property type="nucleotide sequence ID" value="NC_013523.1"/>
</dbReference>
<comment type="pathway">
    <text evidence="1">Secondary metabolite biosynthesis; hopanoid biosynthesis.</text>
</comment>
<evidence type="ECO:0000256" key="2">
    <source>
        <dbReference type="ARBA" id="ARBA00009755"/>
    </source>
</evidence>
<dbReference type="InParanoid" id="D1C5C0"/>
<keyword evidence="3" id="KW-0677">Repeat</keyword>
<evidence type="ECO:0000256" key="1">
    <source>
        <dbReference type="ARBA" id="ARBA00004999"/>
    </source>
</evidence>
<name>D1C5C0_SPHTD</name>
<evidence type="ECO:0000256" key="3">
    <source>
        <dbReference type="ARBA" id="ARBA00022737"/>
    </source>
</evidence>
<dbReference type="NCBIfam" id="TIGR01507">
    <property type="entry name" value="hopene_cyclase"/>
    <property type="match status" value="1"/>
</dbReference>
<proteinExistence type="inferred from homology"/>
<dbReference type="SFLD" id="SFLDG01016">
    <property type="entry name" value="Prenyltransferase_Like_2"/>
    <property type="match status" value="1"/>
</dbReference>
<reference evidence="7 8" key="2">
    <citation type="journal article" date="2010" name="Stand. Genomic Sci.">
        <title>Complete genome sequence of Desulfohalobium retbaense type strain (HR(100)).</title>
        <authorList>
            <person name="Spring S."/>
            <person name="Nolan M."/>
            <person name="Lapidus A."/>
            <person name="Glavina Del Rio T."/>
            <person name="Copeland A."/>
            <person name="Tice H."/>
            <person name="Cheng J.F."/>
            <person name="Lucas S."/>
            <person name="Land M."/>
            <person name="Chen F."/>
            <person name="Bruce D."/>
            <person name="Goodwin L."/>
            <person name="Pitluck S."/>
            <person name="Ivanova N."/>
            <person name="Mavromatis K."/>
            <person name="Mikhailova N."/>
            <person name="Pati A."/>
            <person name="Chen A."/>
            <person name="Palaniappan K."/>
            <person name="Hauser L."/>
            <person name="Chang Y.J."/>
            <person name="Jeffries C.D."/>
            <person name="Munk C."/>
            <person name="Kiss H."/>
            <person name="Chain P."/>
            <person name="Han C."/>
            <person name="Brettin T."/>
            <person name="Detter J.C."/>
            <person name="Schuler E."/>
            <person name="Goker M."/>
            <person name="Rohde M."/>
            <person name="Bristow J."/>
            <person name="Eisen J.A."/>
            <person name="Markowitz V."/>
            <person name="Hugenholtz P."/>
            <person name="Kyrpides N.C."/>
            <person name="Klenk H.P."/>
        </authorList>
    </citation>
    <scope>NUCLEOTIDE SEQUENCE [LARGE SCALE GENOMIC DNA]</scope>
    <source>
        <strain evidence="8">ATCC 49802 / DSM 20745 / S 6022</strain>
    </source>
</reference>
<dbReference type="OrthoDB" id="158231at2"/>
<keyword evidence="4" id="KW-0413">Isomerase</keyword>
<evidence type="ECO:0000313" key="8">
    <source>
        <dbReference type="Proteomes" id="UP000002027"/>
    </source>
</evidence>
<dbReference type="NCBIfam" id="TIGR01787">
    <property type="entry name" value="squalene_cyclas"/>
    <property type="match status" value="1"/>
</dbReference>
<dbReference type="PANTHER" id="PTHR11764">
    <property type="entry name" value="TERPENE CYCLASE/MUTASE FAMILY MEMBER"/>
    <property type="match status" value="1"/>
</dbReference>
<dbReference type="CDD" id="cd02892">
    <property type="entry name" value="SQCY_1"/>
    <property type="match status" value="1"/>
</dbReference>
<dbReference type="EMBL" id="CP001823">
    <property type="protein sequence ID" value="ACZ39437.1"/>
    <property type="molecule type" value="Genomic_DNA"/>
</dbReference>
<evidence type="ECO:0000256" key="4">
    <source>
        <dbReference type="ARBA" id="ARBA00023235"/>
    </source>
</evidence>
<dbReference type="Pfam" id="PF13249">
    <property type="entry name" value="SQHop_cyclase_N"/>
    <property type="match status" value="1"/>
</dbReference>
<dbReference type="UniPathway" id="UPA00337"/>
<dbReference type="AlphaFoldDB" id="D1C5C0"/>
<dbReference type="InterPro" id="IPR006400">
    <property type="entry name" value="Hopene-cyclase"/>
</dbReference>
<evidence type="ECO:0000259" key="5">
    <source>
        <dbReference type="Pfam" id="PF13243"/>
    </source>
</evidence>
<dbReference type="InterPro" id="IPR008930">
    <property type="entry name" value="Terpenoid_cyclase/PrenylTrfase"/>
</dbReference>
<dbReference type="Proteomes" id="UP000002027">
    <property type="component" value="Chromosome 1"/>
</dbReference>
<dbReference type="eggNOG" id="COG1657">
    <property type="taxonomic scope" value="Bacteria"/>
</dbReference>
<accession>D1C5C0</accession>
<dbReference type="KEGG" id="sti:Sthe_2007"/>